<evidence type="ECO:0000313" key="2">
    <source>
        <dbReference type="Proteomes" id="UP000257030"/>
    </source>
</evidence>
<proteinExistence type="predicted"/>
<comment type="caution">
    <text evidence="1">The sequence shown here is derived from an EMBL/GenBank/DDBJ whole genome shotgun (WGS) entry which is preliminary data.</text>
</comment>
<dbReference type="OrthoDB" id="1242456at2"/>
<dbReference type="AlphaFoldDB" id="A0A3D9DGR5"/>
<protein>
    <recommendedName>
        <fullName evidence="3">DUF4303 domain-containing protein</fullName>
    </recommendedName>
</protein>
<dbReference type="RefSeq" id="WP_116012356.1">
    <property type="nucleotide sequence ID" value="NZ_QNUH01000009.1"/>
</dbReference>
<sequence length="196" mass="23144">MKKIEQKIDEAFKNTFLLPREKAVTQFLVDVFNSKYTFREDDKRIEVISLYYNASSPLSSLIVLPNYEYYSPDKTVQIAELHLKEHSLEDYSPIDVQELCKKVLNENNIDYSSYLDQNNHLDYAHYWENQFGLETDFLMNCWRNAKEQTQSRMLGFLESSDGESGMFDLDNNFVIPFDVELDEYLRSHGFIIEKAN</sequence>
<dbReference type="EMBL" id="QNUH01000009">
    <property type="protein sequence ID" value="REC77202.1"/>
    <property type="molecule type" value="Genomic_DNA"/>
</dbReference>
<reference evidence="1 2" key="1">
    <citation type="journal article" date="2010" name="Syst. Appl. Microbiol.">
        <title>Four new species of Chryseobacterium from the rhizosphere of coastal sand dune plants, Chryseobacterium elymi sp. nov., Chryseobacterium hagamense sp. nov., Chryseobacterium lathyri sp. nov. and Chryseobacterium rhizosphaerae sp. nov.</title>
        <authorList>
            <person name="Cho S.H."/>
            <person name="Lee K.S."/>
            <person name="Shin D.S."/>
            <person name="Han J.H."/>
            <person name="Park K.S."/>
            <person name="Lee C.H."/>
            <person name="Park K.H."/>
            <person name="Kim S.B."/>
        </authorList>
    </citation>
    <scope>NUCLEOTIDE SEQUENCE [LARGE SCALE GENOMIC DNA]</scope>
    <source>
        <strain evidence="1 2">KCTC 22547</strain>
    </source>
</reference>
<name>A0A3D9DGR5_9FLAO</name>
<dbReference type="Proteomes" id="UP000257030">
    <property type="component" value="Unassembled WGS sequence"/>
</dbReference>
<gene>
    <name evidence="1" type="ORF">DRF60_12375</name>
</gene>
<organism evidence="1 2">
    <name type="scientific">Chryseobacterium elymi</name>
    <dbReference type="NCBI Taxonomy" id="395936"/>
    <lineage>
        <taxon>Bacteria</taxon>
        <taxon>Pseudomonadati</taxon>
        <taxon>Bacteroidota</taxon>
        <taxon>Flavobacteriia</taxon>
        <taxon>Flavobacteriales</taxon>
        <taxon>Weeksellaceae</taxon>
        <taxon>Chryseobacterium group</taxon>
        <taxon>Chryseobacterium</taxon>
    </lineage>
</organism>
<keyword evidence="2" id="KW-1185">Reference proteome</keyword>
<evidence type="ECO:0008006" key="3">
    <source>
        <dbReference type="Google" id="ProtNLM"/>
    </source>
</evidence>
<accession>A0A3D9DGR5</accession>
<evidence type="ECO:0000313" key="1">
    <source>
        <dbReference type="EMBL" id="REC77202.1"/>
    </source>
</evidence>